<keyword evidence="15" id="KW-1185">Reference proteome</keyword>
<evidence type="ECO:0000256" key="6">
    <source>
        <dbReference type="ARBA" id="ARBA00022777"/>
    </source>
</evidence>
<evidence type="ECO:0000256" key="5">
    <source>
        <dbReference type="ARBA" id="ARBA00022741"/>
    </source>
</evidence>
<evidence type="ECO:0000256" key="4">
    <source>
        <dbReference type="ARBA" id="ARBA00022679"/>
    </source>
</evidence>
<dbReference type="InterPro" id="IPR023610">
    <property type="entry name" value="PInositol-4/5-P-5/4-kinase"/>
</dbReference>
<feature type="region of interest" description="Disordered" evidence="12">
    <location>
        <begin position="411"/>
        <end position="436"/>
    </location>
</feature>
<keyword evidence="6 11" id="KW-0418">Kinase</keyword>
<dbReference type="GO" id="GO:0005524">
    <property type="term" value="F:ATP binding"/>
    <property type="evidence" value="ECO:0007669"/>
    <property type="project" value="UniProtKB-UniRule"/>
</dbReference>
<evidence type="ECO:0000256" key="10">
    <source>
        <dbReference type="ARBA" id="ARBA00082306"/>
    </source>
</evidence>
<proteinExistence type="predicted"/>
<feature type="compositionally biased region" description="Basic and acidic residues" evidence="12">
    <location>
        <begin position="425"/>
        <end position="436"/>
    </location>
</feature>
<evidence type="ECO:0000256" key="9">
    <source>
        <dbReference type="ARBA" id="ARBA00080374"/>
    </source>
</evidence>
<keyword evidence="3" id="KW-0597">Phosphoprotein</keyword>
<dbReference type="SMART" id="SM00330">
    <property type="entry name" value="PIPKc"/>
    <property type="match status" value="1"/>
</dbReference>
<dbReference type="SUPFAM" id="SSF56104">
    <property type="entry name" value="SAICAR synthase-like"/>
    <property type="match status" value="1"/>
</dbReference>
<dbReference type="InterPro" id="IPR002498">
    <property type="entry name" value="PInositol-4-P-4/5-kinase_core"/>
</dbReference>
<dbReference type="GO" id="GO:0046854">
    <property type="term" value="P:phosphatidylinositol phosphate biosynthetic process"/>
    <property type="evidence" value="ECO:0007669"/>
    <property type="project" value="TreeGrafter"/>
</dbReference>
<evidence type="ECO:0000256" key="7">
    <source>
        <dbReference type="ARBA" id="ARBA00022840"/>
    </source>
</evidence>
<name>A0A6H0Y146_9PEZI</name>
<protein>
    <recommendedName>
        <fullName evidence="2">1-phosphatidylinositol-4-phosphate 5-kinase</fullName>
        <ecNumber evidence="2">2.7.1.68</ecNumber>
    </recommendedName>
    <alternativeName>
        <fullName evidence="10">1-phosphatidylinositol 4-phosphate kinase</fullName>
    </alternativeName>
    <alternativeName>
        <fullName evidence="8">Diphosphoinositide kinase</fullName>
    </alternativeName>
    <alternativeName>
        <fullName evidence="9">PIP5K</fullName>
    </alternativeName>
</protein>
<evidence type="ECO:0000256" key="2">
    <source>
        <dbReference type="ARBA" id="ARBA00012172"/>
    </source>
</evidence>
<dbReference type="PANTHER" id="PTHR23086:SF8">
    <property type="entry name" value="PHOSPHATIDYLINOSITOL 5-PHOSPHATE 4-KINASE, ISOFORM A"/>
    <property type="match status" value="1"/>
</dbReference>
<keyword evidence="7 11" id="KW-0067">ATP-binding</keyword>
<evidence type="ECO:0000256" key="3">
    <source>
        <dbReference type="ARBA" id="ARBA00022553"/>
    </source>
</evidence>
<evidence type="ECO:0000256" key="8">
    <source>
        <dbReference type="ARBA" id="ARBA00078403"/>
    </source>
</evidence>
<dbReference type="EMBL" id="CP051142">
    <property type="protein sequence ID" value="QIX00656.1"/>
    <property type="molecule type" value="Genomic_DNA"/>
</dbReference>
<keyword evidence="4 11" id="KW-0808">Transferase</keyword>
<dbReference type="GO" id="GO:0005886">
    <property type="term" value="C:plasma membrane"/>
    <property type="evidence" value="ECO:0007669"/>
    <property type="project" value="TreeGrafter"/>
</dbReference>
<dbReference type="EC" id="2.7.1.68" evidence="2"/>
<comment type="catalytic activity">
    <reaction evidence="1">
        <text>a 1,2-diacyl-sn-glycero-3-phospho-(1D-myo-inositol 4-phosphate) + ATP = a 1,2-diacyl-sn-glycero-3-phospho-(1D-myo-inositol-4,5-bisphosphate) + ADP + H(+)</text>
        <dbReference type="Rhea" id="RHEA:14425"/>
        <dbReference type="ChEBI" id="CHEBI:15378"/>
        <dbReference type="ChEBI" id="CHEBI:30616"/>
        <dbReference type="ChEBI" id="CHEBI:58178"/>
        <dbReference type="ChEBI" id="CHEBI:58456"/>
        <dbReference type="ChEBI" id="CHEBI:456216"/>
        <dbReference type="EC" id="2.7.1.68"/>
    </reaction>
</comment>
<organism evidence="14 15">
    <name type="scientific">Peltaster fructicola</name>
    <dbReference type="NCBI Taxonomy" id="286661"/>
    <lineage>
        <taxon>Eukaryota</taxon>
        <taxon>Fungi</taxon>
        <taxon>Dikarya</taxon>
        <taxon>Ascomycota</taxon>
        <taxon>Pezizomycotina</taxon>
        <taxon>Dothideomycetes</taxon>
        <taxon>Dothideomycetes incertae sedis</taxon>
        <taxon>Peltaster</taxon>
    </lineage>
</organism>
<dbReference type="Gene3D" id="3.30.810.10">
    <property type="entry name" value="2-Layer Sandwich"/>
    <property type="match status" value="1"/>
</dbReference>
<dbReference type="InterPro" id="IPR027484">
    <property type="entry name" value="PInositol-4-P-5-kinase_N"/>
</dbReference>
<dbReference type="InterPro" id="IPR027483">
    <property type="entry name" value="PInositol-4-P-4/5-kinase_C_sf"/>
</dbReference>
<evidence type="ECO:0000259" key="13">
    <source>
        <dbReference type="PROSITE" id="PS51455"/>
    </source>
</evidence>
<dbReference type="Pfam" id="PF01504">
    <property type="entry name" value="PIP5K"/>
    <property type="match status" value="1"/>
</dbReference>
<evidence type="ECO:0000313" key="14">
    <source>
        <dbReference type="EMBL" id="QIX00656.1"/>
    </source>
</evidence>
<dbReference type="FunFam" id="3.30.800.10:FF:000009">
    <property type="entry name" value="Phosphatidylinositol 4-phosphate 5-kinase its3"/>
    <property type="match status" value="1"/>
</dbReference>
<dbReference type="OrthoDB" id="20783at2759"/>
<dbReference type="CDD" id="cd17303">
    <property type="entry name" value="PIPKc_PIP5K_yeast_like"/>
    <property type="match status" value="1"/>
</dbReference>
<dbReference type="PROSITE" id="PS51455">
    <property type="entry name" value="PIPK"/>
    <property type="match status" value="1"/>
</dbReference>
<dbReference type="GO" id="GO:0016308">
    <property type="term" value="F:1-phosphatidylinositol-4-phosphate 5-kinase activity"/>
    <property type="evidence" value="ECO:0007669"/>
    <property type="project" value="UniProtKB-EC"/>
</dbReference>
<feature type="domain" description="PIPK" evidence="13">
    <location>
        <begin position="140"/>
        <end position="540"/>
    </location>
</feature>
<accession>A0A6H0Y146</accession>
<evidence type="ECO:0000256" key="1">
    <source>
        <dbReference type="ARBA" id="ARBA00000444"/>
    </source>
</evidence>
<evidence type="ECO:0000256" key="12">
    <source>
        <dbReference type="SAM" id="MobiDB-lite"/>
    </source>
</evidence>
<dbReference type="AlphaFoldDB" id="A0A6H0Y146"/>
<dbReference type="Proteomes" id="UP000503462">
    <property type="component" value="Chromosome 4"/>
</dbReference>
<evidence type="ECO:0000256" key="11">
    <source>
        <dbReference type="PROSITE-ProRule" id="PRU00781"/>
    </source>
</evidence>
<reference evidence="14 15" key="1">
    <citation type="journal article" date="2016" name="Sci. Rep.">
        <title>Peltaster fructicola genome reveals evolution from an invasive phytopathogen to an ectophytic parasite.</title>
        <authorList>
            <person name="Xu C."/>
            <person name="Chen H."/>
            <person name="Gleason M.L."/>
            <person name="Xu J.R."/>
            <person name="Liu H."/>
            <person name="Zhang R."/>
            <person name="Sun G."/>
        </authorList>
    </citation>
    <scope>NUCLEOTIDE SEQUENCE [LARGE SCALE GENOMIC DNA]</scope>
    <source>
        <strain evidence="14 15">LNHT1506</strain>
    </source>
</reference>
<dbReference type="Gene3D" id="3.30.800.10">
    <property type="entry name" value="Phosphatidylinositol Phosphate Kinase II Beta"/>
    <property type="match status" value="1"/>
</dbReference>
<gene>
    <name evidence="14" type="ORF">AMS68_006173</name>
</gene>
<sequence>MNSRSARSPSWSAVSIPKRPQRLVHRHTLDTGNTNSYVVSETADIYSLSESDAGYLTNIMAQGNVRISPVSPTKPRGSLHLTRSRTTRNLTMDGTGATSQEIQPDEDASRWTEHIKAKRASKKNQLATEDENVAIGTRVDENHRNWVMAFVMLSGIRHSVSRVSAKVDRDLTSADFDAKHKNAFNIAGYELTPSSKYDFKFKDYAPWVFRHIRAAFRIDPADYLVSLTAKYILSELGSPGKSGSFFYYSRDYKYIIKTIHHSEAKVLLKILPDYYKHVIDNPNTLLSQFYGLHRVKLPYGRKVHFVVMNNLFPLHREIHERYDLKGSTVGRETLKEGIDVTYKDVNWTHREKRLQFGNLKRTAFLTQLDKDVNLLQRLNLMDYSLLVGVHDASRGNDQRLLNKTLKVFHPGGEEGEAANNGSTTRDSKSEDSDVRSRNLRNLVNRERPVPIGDINEIPVDDSRRGFYFYRDDGGFRSTDEHNQLDQEIYYLGIIDCLTPWSTLKKVENMWKGLRANVMEISPIRPVWYGERFSKFIHQQTTVDWTVRKKQQ</sequence>
<evidence type="ECO:0000313" key="15">
    <source>
        <dbReference type="Proteomes" id="UP000503462"/>
    </source>
</evidence>
<dbReference type="PANTHER" id="PTHR23086">
    <property type="entry name" value="PHOSPHATIDYLINOSITOL-4-PHOSPHATE 5-KINASE"/>
    <property type="match status" value="1"/>
</dbReference>
<keyword evidence="5 11" id="KW-0547">Nucleotide-binding</keyword>